<accession>A0A8S5PTV6</accession>
<dbReference type="EMBL" id="BK015512">
    <property type="protein sequence ID" value="DAE10494.1"/>
    <property type="molecule type" value="Genomic_DNA"/>
</dbReference>
<feature type="region of interest" description="Disordered" evidence="1">
    <location>
        <begin position="61"/>
        <end position="109"/>
    </location>
</feature>
<name>A0A8S5PTV6_9CAUD</name>
<feature type="region of interest" description="Disordered" evidence="1">
    <location>
        <begin position="1"/>
        <end position="31"/>
    </location>
</feature>
<organism evidence="2">
    <name type="scientific">Siphoviridae sp. ctrAf3</name>
    <dbReference type="NCBI Taxonomy" id="2825687"/>
    <lineage>
        <taxon>Viruses</taxon>
        <taxon>Duplodnaviria</taxon>
        <taxon>Heunggongvirae</taxon>
        <taxon>Uroviricota</taxon>
        <taxon>Caudoviricetes</taxon>
    </lineage>
</organism>
<protein>
    <submittedName>
        <fullName evidence="2">Uncharacterized protein</fullName>
    </submittedName>
</protein>
<evidence type="ECO:0000256" key="1">
    <source>
        <dbReference type="SAM" id="MobiDB-lite"/>
    </source>
</evidence>
<reference evidence="2" key="1">
    <citation type="journal article" date="2021" name="Proc. Natl. Acad. Sci. U.S.A.">
        <title>A Catalog of Tens of Thousands of Viruses from Human Metagenomes Reveals Hidden Associations with Chronic Diseases.</title>
        <authorList>
            <person name="Tisza M.J."/>
            <person name="Buck C.B."/>
        </authorList>
    </citation>
    <scope>NUCLEOTIDE SEQUENCE</scope>
    <source>
        <strain evidence="2">CtrAf3</strain>
    </source>
</reference>
<feature type="compositionally biased region" description="Polar residues" evidence="1">
    <location>
        <begin position="7"/>
        <end position="31"/>
    </location>
</feature>
<evidence type="ECO:0000313" key="2">
    <source>
        <dbReference type="EMBL" id="DAE10494.1"/>
    </source>
</evidence>
<proteinExistence type="predicted"/>
<sequence>MKDEQPVTPTDQASTDSQETPTAPSLELTDSQASYLKGLNIEDPTDAKSIVKIIDSAIKQKASVSRMSGELSRANAKLAGVPQQPEAQPEQQEDRTPSEPQPPKQGISDNDLFDLTQMVVGFPELVESAQDGSIFNELRQMGYFGTDGYDKKSVHEYLSRKNDAAKELRELREFKEKHSTPNPAENPMLNAAPGLNLDGEMNRELARQIVLTGEPAARVQEAITFLQSKL</sequence>